<dbReference type="AlphaFoldDB" id="A0A8H6QBI9"/>
<protein>
    <recommendedName>
        <fullName evidence="6">Phytanoyl-CoA dioxygenase family protein</fullName>
    </recommendedName>
</protein>
<dbReference type="SMR" id="A0A8H6QBI9"/>
<dbReference type="InterPro" id="IPR008775">
    <property type="entry name" value="Phytyl_CoA_dOase-like"/>
</dbReference>
<evidence type="ECO:0000256" key="1">
    <source>
        <dbReference type="SAM" id="MobiDB-lite"/>
    </source>
</evidence>
<accession>A0A8H6QBI9</accession>
<dbReference type="EMBL" id="JACBAG010001817">
    <property type="protein sequence ID" value="KAF7181287.1"/>
    <property type="molecule type" value="Genomic_DNA"/>
</dbReference>
<dbReference type="Proteomes" id="UP000654922">
    <property type="component" value="Unassembled WGS sequence"/>
</dbReference>
<dbReference type="EMBL" id="JACBAE010001238">
    <property type="protein sequence ID" value="KAF7169578.1"/>
    <property type="molecule type" value="Genomic_DNA"/>
</dbReference>
<keyword evidence="4" id="KW-1185">Reference proteome</keyword>
<organism evidence="2 5">
    <name type="scientific">Aspergillus felis</name>
    <dbReference type="NCBI Taxonomy" id="1287682"/>
    <lineage>
        <taxon>Eukaryota</taxon>
        <taxon>Fungi</taxon>
        <taxon>Dikarya</taxon>
        <taxon>Ascomycota</taxon>
        <taxon>Pezizomycotina</taxon>
        <taxon>Eurotiomycetes</taxon>
        <taxon>Eurotiomycetidae</taxon>
        <taxon>Eurotiales</taxon>
        <taxon>Aspergillaceae</taxon>
        <taxon>Aspergillus</taxon>
        <taxon>Aspergillus subgen. Fumigati</taxon>
    </lineage>
</organism>
<dbReference type="Gene3D" id="2.60.120.620">
    <property type="entry name" value="q2cbj1_9rhob like domain"/>
    <property type="match status" value="1"/>
</dbReference>
<feature type="region of interest" description="Disordered" evidence="1">
    <location>
        <begin position="155"/>
        <end position="177"/>
    </location>
</feature>
<evidence type="ECO:0000313" key="5">
    <source>
        <dbReference type="Proteomes" id="UP000654922"/>
    </source>
</evidence>
<name>A0A8H6QBI9_9EURO</name>
<comment type="caution">
    <text evidence="2">The sequence shown here is derived from an EMBL/GenBank/DDBJ whole genome shotgun (WGS) entry which is preliminary data.</text>
</comment>
<evidence type="ECO:0008006" key="6">
    <source>
        <dbReference type="Google" id="ProtNLM"/>
    </source>
</evidence>
<dbReference type="Proteomes" id="UP000641853">
    <property type="component" value="Unassembled WGS sequence"/>
</dbReference>
<evidence type="ECO:0000313" key="3">
    <source>
        <dbReference type="EMBL" id="KAF7181287.1"/>
    </source>
</evidence>
<gene>
    <name evidence="2" type="ORF">CNMCM5623_002220</name>
    <name evidence="3" type="ORF">CNMCM7691_000505</name>
</gene>
<dbReference type="OrthoDB" id="445007at2759"/>
<evidence type="ECO:0000313" key="2">
    <source>
        <dbReference type="EMBL" id="KAF7169578.1"/>
    </source>
</evidence>
<reference evidence="2" key="1">
    <citation type="submission" date="2020-06" db="EMBL/GenBank/DDBJ databases">
        <title>Draft genome sequences of strains closely related to Aspergillus parafelis and Aspergillus hiratsukae.</title>
        <authorList>
            <person name="Dos Santos R.A.C."/>
            <person name="Rivero-Menendez O."/>
            <person name="Steenwyk J.L."/>
            <person name="Mead M.E."/>
            <person name="Goldman G.H."/>
            <person name="Alastruey-Izquierdo A."/>
            <person name="Rokas A."/>
        </authorList>
    </citation>
    <scope>NUCLEOTIDE SEQUENCE</scope>
    <source>
        <strain evidence="2">CNM-CM5623</strain>
        <strain evidence="3">CNM-CM7691</strain>
    </source>
</reference>
<dbReference type="Pfam" id="PF05721">
    <property type="entry name" value="PhyH"/>
    <property type="match status" value="1"/>
</dbReference>
<proteinExistence type="predicted"/>
<evidence type="ECO:0000313" key="4">
    <source>
        <dbReference type="Proteomes" id="UP000641853"/>
    </source>
</evidence>
<sequence>MTVPVLDAPVSIKTVDLATAPDEVVRLAKQDGVVMVKGFLDLELVRKLQEEVEPAVKEFPAGPNHESDIYKLTIGPGTKQMADLTMVSETCRHKILNHRWMHAVSECLFRPPGEKAQGLHQDDGLYRVSGFRRPGDPELMINFLVALTEFREDNGATRVAPGSPRWDATQPRPSPEEAVPAILQPGDASPEYHRGMLVSMHPGHFTPMESHLHVPREIIETMTPLAQKMVGWRSLDTHNHVSIWMAGDRRMEKVMGWD</sequence>
<dbReference type="SUPFAM" id="SSF51197">
    <property type="entry name" value="Clavaminate synthase-like"/>
    <property type="match status" value="1"/>
</dbReference>